<dbReference type="Proteomes" id="UP000239001">
    <property type="component" value="Unassembled WGS sequence"/>
</dbReference>
<evidence type="ECO:0000313" key="3">
    <source>
        <dbReference type="Proteomes" id="UP000239001"/>
    </source>
</evidence>
<evidence type="ECO:0000313" key="2">
    <source>
        <dbReference type="EMBL" id="PSF35769.1"/>
    </source>
</evidence>
<protein>
    <submittedName>
        <fullName evidence="2">Uncharacterized protein</fullName>
    </submittedName>
</protein>
<evidence type="ECO:0000256" key="1">
    <source>
        <dbReference type="SAM" id="Coils"/>
    </source>
</evidence>
<proteinExistence type="predicted"/>
<reference evidence="2 3" key="2">
    <citation type="submission" date="2018-03" db="EMBL/GenBank/DDBJ databases">
        <authorList>
            <person name="Keele B.F."/>
        </authorList>
    </citation>
    <scope>NUCLEOTIDE SEQUENCE [LARGE SCALE GENOMIC DNA]</scope>
    <source>
        <strain evidence="2 3">CCALA 016</strain>
    </source>
</reference>
<keyword evidence="3" id="KW-1185">Reference proteome</keyword>
<comment type="caution">
    <text evidence="2">The sequence shown here is derived from an EMBL/GenBank/DDBJ whole genome shotgun (WGS) entry which is preliminary data.</text>
</comment>
<name>A0A2T1LVL2_9CHRO</name>
<reference evidence="2 3" key="1">
    <citation type="submission" date="2018-03" db="EMBL/GenBank/DDBJ databases">
        <title>The ancient ancestry and fast evolution of plastids.</title>
        <authorList>
            <person name="Moore K.R."/>
            <person name="Magnabosco C."/>
            <person name="Momper L."/>
            <person name="Gold D.A."/>
            <person name="Bosak T."/>
            <person name="Fournier G.P."/>
        </authorList>
    </citation>
    <scope>NUCLEOTIDE SEQUENCE [LARGE SCALE GENOMIC DNA]</scope>
    <source>
        <strain evidence="2 3">CCALA 016</strain>
    </source>
</reference>
<dbReference type="AlphaFoldDB" id="A0A2T1LVL2"/>
<feature type="coiled-coil region" evidence="1">
    <location>
        <begin position="59"/>
        <end position="86"/>
    </location>
</feature>
<keyword evidence="1" id="KW-0175">Coiled coil</keyword>
<organism evidence="2 3">
    <name type="scientific">Aphanothece hegewaldii CCALA 016</name>
    <dbReference type="NCBI Taxonomy" id="2107694"/>
    <lineage>
        <taxon>Bacteria</taxon>
        <taxon>Bacillati</taxon>
        <taxon>Cyanobacteriota</taxon>
        <taxon>Cyanophyceae</taxon>
        <taxon>Oscillatoriophycideae</taxon>
        <taxon>Chroococcales</taxon>
        <taxon>Aphanothecaceae</taxon>
        <taxon>Aphanothece</taxon>
    </lineage>
</organism>
<accession>A0A2T1LVL2</accession>
<sequence>MAELFFNYKANSSDPNWEVLNYLNKLELEESRNKILESVFCFWYALAVGKEGNDWSLAVREGNSNIYQLERRISSLEQEFEIRENLGNTRFFKKITYLEGRSSVNFEFRYQTRGEGEGTDWLFRYLRSKDTSFTIEQKILWALDAYWGAIAYREFELNEEKIIAKAISCWNYLRKHKKFLEGTFLGCTTAYPQFRRFNLEDEPYLVRNRTVTLSDANEERILEREIDINSDVPRSDVNAGRNLEKEIDINSDEFIKSMIDHPMNSVLDEFNKQNVKNSF</sequence>
<dbReference type="EMBL" id="PXOH01000017">
    <property type="protein sequence ID" value="PSF35769.1"/>
    <property type="molecule type" value="Genomic_DNA"/>
</dbReference>
<dbReference type="RefSeq" id="WP_106457734.1">
    <property type="nucleotide sequence ID" value="NZ_PXOH01000017.1"/>
</dbReference>
<gene>
    <name evidence="2" type="ORF">C7H19_15195</name>
</gene>